<dbReference type="Proteomes" id="UP001266357">
    <property type="component" value="Unassembled WGS sequence"/>
</dbReference>
<sequence>MKHIKIISAITLTTLMSGCVVIASSPSRADFHMQKELSIDASELTALDIETGSGSLSVIGNAELTEIRVTADIYTDKKYTDNYELTLNKSGNSGYFVAKNHSTSGFWVGDSPHIDVVIQLPKSMSLTIDDGSGDIDVQNLNGQLDIKDGSGGLLVKDINGDININDGSGEIDVSQITGNLKIIDGSGEINIHEIKGNLNVDDGSGTIYASNIDGSADFDDGSGDLTVKEITGMVTIDDGSGSITVDNAGGLKILESGSGGLKVKNVKGGFNIDS</sequence>
<comment type="caution">
    <text evidence="1">The sequence shown here is derived from an EMBL/GenBank/DDBJ whole genome shotgun (WGS) entry which is preliminary data.</text>
</comment>
<dbReference type="PROSITE" id="PS51257">
    <property type="entry name" value="PROKAR_LIPOPROTEIN"/>
    <property type="match status" value="1"/>
</dbReference>
<evidence type="ECO:0000313" key="2">
    <source>
        <dbReference type="Proteomes" id="UP001266357"/>
    </source>
</evidence>
<name>A0ABU2ZXR2_9GAMM</name>
<reference evidence="1 2" key="1">
    <citation type="submission" date="2023-09" db="EMBL/GenBank/DDBJ databases">
        <authorList>
            <person name="Rey-Velasco X."/>
        </authorList>
    </citation>
    <scope>NUCLEOTIDE SEQUENCE [LARGE SCALE GENOMIC DNA]</scope>
    <source>
        <strain evidence="1 2">W431</strain>
    </source>
</reference>
<accession>A0ABU2ZXR2</accession>
<proteinExistence type="predicted"/>
<protein>
    <recommendedName>
        <fullName evidence="3">Adhesin domain-containing protein</fullName>
    </recommendedName>
</protein>
<dbReference type="EMBL" id="JAVRIF010000002">
    <property type="protein sequence ID" value="MDT0602725.1"/>
    <property type="molecule type" value="Genomic_DNA"/>
</dbReference>
<keyword evidence="2" id="KW-1185">Reference proteome</keyword>
<organism evidence="1 2">
    <name type="scientific">Thalassotalea castellviae</name>
    <dbReference type="NCBI Taxonomy" id="3075612"/>
    <lineage>
        <taxon>Bacteria</taxon>
        <taxon>Pseudomonadati</taxon>
        <taxon>Pseudomonadota</taxon>
        <taxon>Gammaproteobacteria</taxon>
        <taxon>Alteromonadales</taxon>
        <taxon>Colwelliaceae</taxon>
        <taxon>Thalassotalea</taxon>
    </lineage>
</organism>
<dbReference type="RefSeq" id="WP_311577583.1">
    <property type="nucleotide sequence ID" value="NZ_JAVRIF010000002.1"/>
</dbReference>
<gene>
    <name evidence="1" type="ORF">RM573_03905</name>
</gene>
<evidence type="ECO:0008006" key="3">
    <source>
        <dbReference type="Google" id="ProtNLM"/>
    </source>
</evidence>
<evidence type="ECO:0000313" key="1">
    <source>
        <dbReference type="EMBL" id="MDT0602725.1"/>
    </source>
</evidence>